<evidence type="ECO:0000313" key="2">
    <source>
        <dbReference type="EMBL" id="OQD46389.1"/>
    </source>
</evidence>
<gene>
    <name evidence="2" type="ORF">BIY37_03610</name>
</gene>
<reference evidence="2 3" key="1">
    <citation type="journal article" date="2016" name="Genome Announc.">
        <title>Draft Genome Sequence of the Anaerobic Ammonium-Oxidizing Bacterium 'Candidatus Brocadia sp. 40'.</title>
        <authorList>
            <person name="Ali M."/>
            <person name="Haroon M.F."/>
            <person name="Narita Y."/>
            <person name="Zhang L."/>
            <person name="Rangel Shaw D."/>
            <person name="Okabe S."/>
            <person name="Saikaly P.E."/>
        </authorList>
    </citation>
    <scope>NUCLEOTIDE SEQUENCE [LARGE SCALE GENOMIC DNA]</scope>
    <source>
        <strain evidence="2 3">40</strain>
    </source>
</reference>
<dbReference type="Proteomes" id="UP000242219">
    <property type="component" value="Unassembled WGS sequence"/>
</dbReference>
<evidence type="ECO:0000313" key="3">
    <source>
        <dbReference type="Proteomes" id="UP000242219"/>
    </source>
</evidence>
<dbReference type="AlphaFoldDB" id="A0A1V6M1W0"/>
<dbReference type="InterPro" id="IPR000305">
    <property type="entry name" value="GIY-YIG_endonuc"/>
</dbReference>
<dbReference type="Pfam" id="PF01986">
    <property type="entry name" value="DUF123"/>
    <property type="match status" value="1"/>
</dbReference>
<dbReference type="CDD" id="cd10441">
    <property type="entry name" value="GIY-YIG_COG1833"/>
    <property type="match status" value="1"/>
</dbReference>
<organism evidence="2 3">
    <name type="scientific">Candidatus Brocadia sapporoensis</name>
    <dbReference type="NCBI Taxonomy" id="392547"/>
    <lineage>
        <taxon>Bacteria</taxon>
        <taxon>Pseudomonadati</taxon>
        <taxon>Planctomycetota</taxon>
        <taxon>Candidatus Brocadiia</taxon>
        <taxon>Candidatus Brocadiales</taxon>
        <taxon>Candidatus Brocadiaceae</taxon>
        <taxon>Candidatus Brocadia</taxon>
    </lineage>
</organism>
<comment type="caution">
    <text evidence="2">The sequence shown here is derived from an EMBL/GenBank/DDBJ whole genome shotgun (WGS) entry which is preliminary data.</text>
</comment>
<feature type="domain" description="GIY-YIG" evidence="1">
    <location>
        <begin position="23"/>
        <end position="121"/>
    </location>
</feature>
<proteinExistence type="predicted"/>
<sequence>MHTSNKGIYGLVVQVLQRHSLQIGRLGKFDFPAGFYAYVGSAQNNLQHRIKRHLQQEKKVRWHIDYLLQYGRVISVHTYAGEKKKECILSHKIERMKEASVPVKGFGSSDCSCNAHLYYFQHMPAMSRLKI</sequence>
<dbReference type="PANTHER" id="PTHR37460">
    <property type="entry name" value="ENDONUCLEASE III"/>
    <property type="match status" value="1"/>
</dbReference>
<dbReference type="SMART" id="SM00465">
    <property type="entry name" value="GIYc"/>
    <property type="match status" value="1"/>
</dbReference>
<dbReference type="InterPro" id="IPR002837">
    <property type="entry name" value="DUF123"/>
</dbReference>
<protein>
    <recommendedName>
        <fullName evidence="1">GIY-YIG domain-containing protein</fullName>
    </recommendedName>
</protein>
<name>A0A1V6M1W0_9BACT</name>
<accession>A0A1V6M1W0</accession>
<dbReference type="PANTHER" id="PTHR37460:SF1">
    <property type="entry name" value="ENDONUCLEASE III"/>
    <property type="match status" value="1"/>
</dbReference>
<keyword evidence="3" id="KW-1185">Reference proteome</keyword>
<dbReference type="EMBL" id="MJUW02000040">
    <property type="protein sequence ID" value="OQD46389.1"/>
    <property type="molecule type" value="Genomic_DNA"/>
</dbReference>
<evidence type="ECO:0000259" key="1">
    <source>
        <dbReference type="SMART" id="SM00465"/>
    </source>
</evidence>